<dbReference type="Pfam" id="PF14348">
    <property type="entry name" value="DtrJ-like"/>
    <property type="match status" value="1"/>
</dbReference>
<protein>
    <submittedName>
        <fullName evidence="2">Integrating conjugative element membrane protein, PFL_4697 family</fullName>
    </submittedName>
</protein>
<dbReference type="PATRIC" id="fig|50340.43.peg.526"/>
<proteinExistence type="predicted"/>
<feature type="transmembrane region" description="Helical" evidence="1">
    <location>
        <begin position="199"/>
        <end position="217"/>
    </location>
</feature>
<evidence type="ECO:0000313" key="3">
    <source>
        <dbReference type="Proteomes" id="UP000037931"/>
    </source>
</evidence>
<dbReference type="OrthoDB" id="8443503at2"/>
<dbReference type="InterPro" id="IPR022266">
    <property type="entry name" value="DtrJ-like"/>
</dbReference>
<dbReference type="NCBIfam" id="TIGR03747">
    <property type="entry name" value="conj_TIGR03747"/>
    <property type="match status" value="1"/>
</dbReference>
<comment type="caution">
    <text evidence="2">The sequence shown here is derived from an EMBL/GenBank/DDBJ whole genome shotgun (WGS) entry which is preliminary data.</text>
</comment>
<keyword evidence="1" id="KW-0812">Transmembrane</keyword>
<feature type="transmembrane region" description="Helical" evidence="1">
    <location>
        <begin position="28"/>
        <end position="53"/>
    </location>
</feature>
<accession>A0A0N0E3H6</accession>
<sequence length="249" mass="27869">MPSTTPTARHPQSTREKGLLGKILELPFSLFGILLVALFFSVLSEWFGLLLFWPEEGWQRSRDMLDRELAWICAAHPASLLLEQPEQTARWIITQVYEWCFERTGLIDWISRSGEAARSNDKPGSGLRSHVGRVHAHIESYGLAAVYAVLTFLLRLLILTLTLPLVLMVLLGAVVDGLVRRDLRRFGAGRESGFIYHRAKRLIAPLWVAPWIIYPALPFSVNPLLVTLPGALALGLAVSISVGSFKKYL</sequence>
<reference evidence="2 3" key="1">
    <citation type="journal article" date="2015" name="PLoS ONE">
        <title>Rice-Infecting Pseudomonas Genomes Are Highly Accessorized and Harbor Multiple Putative Virulence Mechanisms to Cause Sheath Brown Rot.</title>
        <authorList>
            <person name="Quibod I.L."/>
            <person name="Grande G."/>
            <person name="Oreiro E.G."/>
            <person name="Borja F.N."/>
            <person name="Dossa G.S."/>
            <person name="Mauleon R."/>
            <person name="Cruz C.V."/>
            <person name="Oliva R."/>
        </authorList>
    </citation>
    <scope>NUCLEOTIDE SEQUENCE [LARGE SCALE GENOMIC DNA]</scope>
    <source>
        <strain evidence="2 3">IRRI 6609</strain>
    </source>
</reference>
<evidence type="ECO:0000313" key="2">
    <source>
        <dbReference type="EMBL" id="KPA90096.1"/>
    </source>
</evidence>
<evidence type="ECO:0000256" key="1">
    <source>
        <dbReference type="SAM" id="Phobius"/>
    </source>
</evidence>
<dbReference type="AlphaFoldDB" id="A0A0N0E3H6"/>
<feature type="transmembrane region" description="Helical" evidence="1">
    <location>
        <begin position="223"/>
        <end position="245"/>
    </location>
</feature>
<dbReference type="STRING" id="50340.PF66_03229"/>
<organism evidence="2 3">
    <name type="scientific">Pseudomonas asplenii</name>
    <dbReference type="NCBI Taxonomy" id="53407"/>
    <lineage>
        <taxon>Bacteria</taxon>
        <taxon>Pseudomonadati</taxon>
        <taxon>Pseudomonadota</taxon>
        <taxon>Gammaproteobacteria</taxon>
        <taxon>Pseudomonadales</taxon>
        <taxon>Pseudomonadaceae</taxon>
        <taxon>Pseudomonas</taxon>
    </lineage>
</organism>
<dbReference type="Proteomes" id="UP000037931">
    <property type="component" value="Unassembled WGS sequence"/>
</dbReference>
<keyword evidence="1" id="KW-0472">Membrane</keyword>
<feature type="transmembrane region" description="Helical" evidence="1">
    <location>
        <begin position="163"/>
        <end position="179"/>
    </location>
</feature>
<dbReference type="EMBL" id="JSYZ01000011">
    <property type="protein sequence ID" value="KPA90096.1"/>
    <property type="molecule type" value="Genomic_DNA"/>
</dbReference>
<keyword evidence="3" id="KW-1185">Reference proteome</keyword>
<keyword evidence="1" id="KW-1133">Transmembrane helix</keyword>
<gene>
    <name evidence="2" type="ORF">PF66_03229</name>
</gene>
<name>A0A0N0E3H6_9PSED</name>